<evidence type="ECO:0000313" key="5">
    <source>
        <dbReference type="EMBL" id="ORY16328.1"/>
    </source>
</evidence>
<dbReference type="GO" id="GO:0043657">
    <property type="term" value="C:host cell"/>
    <property type="evidence" value="ECO:0007669"/>
    <property type="project" value="UniProtKB-SubCell"/>
</dbReference>
<dbReference type="Pfam" id="PF20147">
    <property type="entry name" value="Crinkler"/>
    <property type="match status" value="1"/>
</dbReference>
<evidence type="ECO:0000256" key="2">
    <source>
        <dbReference type="ARBA" id="ARBA00004613"/>
    </source>
</evidence>
<dbReference type="GO" id="GO:0005576">
    <property type="term" value="C:extracellular region"/>
    <property type="evidence" value="ECO:0007669"/>
    <property type="project" value="UniProtKB-SubCell"/>
</dbReference>
<comment type="subcellular location">
    <subcellularLocation>
        <location evidence="1">Host cell</location>
    </subcellularLocation>
    <subcellularLocation>
        <location evidence="2">Secreted</location>
    </subcellularLocation>
</comment>
<evidence type="ECO:0000259" key="4">
    <source>
        <dbReference type="Pfam" id="PF20147"/>
    </source>
</evidence>
<evidence type="ECO:0000256" key="1">
    <source>
        <dbReference type="ARBA" id="ARBA00004340"/>
    </source>
</evidence>
<dbReference type="InterPro" id="IPR045379">
    <property type="entry name" value="Crinkler_N"/>
</dbReference>
<feature type="domain" description="Crinkler effector protein N-terminal" evidence="4">
    <location>
        <begin position="3"/>
        <end position="62"/>
    </location>
</feature>
<dbReference type="OrthoDB" id="2151776at2759"/>
<dbReference type="EMBL" id="MCGO01000300">
    <property type="protein sequence ID" value="ORY16328.1"/>
    <property type="molecule type" value="Genomic_DNA"/>
</dbReference>
<proteinExistence type="predicted"/>
<comment type="caution">
    <text evidence="5">The sequence shown here is derived from an EMBL/GenBank/DDBJ whole genome shotgun (WGS) entry which is preliminary data.</text>
</comment>
<evidence type="ECO:0000256" key="3">
    <source>
        <dbReference type="ARBA" id="ARBA00022525"/>
    </source>
</evidence>
<name>A0A1Y2A1I9_9FUNG</name>
<reference evidence="5 6" key="1">
    <citation type="submission" date="2016-07" db="EMBL/GenBank/DDBJ databases">
        <title>Pervasive Adenine N6-methylation of Active Genes in Fungi.</title>
        <authorList>
            <consortium name="DOE Joint Genome Institute"/>
            <person name="Mondo S.J."/>
            <person name="Dannebaum R.O."/>
            <person name="Kuo R.C."/>
            <person name="Labutti K."/>
            <person name="Haridas S."/>
            <person name="Kuo A."/>
            <person name="Salamov A."/>
            <person name="Ahrendt S.R."/>
            <person name="Lipzen A."/>
            <person name="Sullivan W."/>
            <person name="Andreopoulos W.B."/>
            <person name="Clum A."/>
            <person name="Lindquist E."/>
            <person name="Daum C."/>
            <person name="Ramamoorthy G.K."/>
            <person name="Gryganskyi A."/>
            <person name="Culley D."/>
            <person name="Magnuson J.K."/>
            <person name="James T.Y."/>
            <person name="O'Malley M.A."/>
            <person name="Stajich J.E."/>
            <person name="Spatafora J.W."/>
            <person name="Visel A."/>
            <person name="Grigoriev I.V."/>
        </authorList>
    </citation>
    <scope>NUCLEOTIDE SEQUENCE [LARGE SCALE GENOMIC DNA]</scope>
    <source>
        <strain evidence="5 6">JEL800</strain>
    </source>
</reference>
<evidence type="ECO:0000313" key="6">
    <source>
        <dbReference type="Proteomes" id="UP000193642"/>
    </source>
</evidence>
<sequence length="144" mass="15934">MSKIFCVLGTDTTLTGFPVYFDSSLTVSDLKDAIKAKASPELNYLAAASLVLVRLTKESVAGLTKKELKIENTPLNIEEYGEDPEGDNGGSKELFVNGFVFKTMNGLEAVAAYGHIFHLNIFMFLWYSLRSQLLSTTFHTCIPR</sequence>
<accession>A0A1Y2A1I9</accession>
<gene>
    <name evidence="5" type="ORF">BCR33DRAFT_331031</name>
</gene>
<keyword evidence="6" id="KW-1185">Reference proteome</keyword>
<dbReference type="AlphaFoldDB" id="A0A1Y2A1I9"/>
<protein>
    <recommendedName>
        <fullName evidence="4">Crinkler effector protein N-terminal domain-containing protein</fullName>
    </recommendedName>
</protein>
<keyword evidence="3" id="KW-0964">Secreted</keyword>
<organism evidence="5 6">
    <name type="scientific">Rhizoclosmatium globosum</name>
    <dbReference type="NCBI Taxonomy" id="329046"/>
    <lineage>
        <taxon>Eukaryota</taxon>
        <taxon>Fungi</taxon>
        <taxon>Fungi incertae sedis</taxon>
        <taxon>Chytridiomycota</taxon>
        <taxon>Chytridiomycota incertae sedis</taxon>
        <taxon>Chytridiomycetes</taxon>
        <taxon>Chytridiales</taxon>
        <taxon>Chytriomycetaceae</taxon>
        <taxon>Rhizoclosmatium</taxon>
    </lineage>
</organism>
<dbReference type="Proteomes" id="UP000193642">
    <property type="component" value="Unassembled WGS sequence"/>
</dbReference>